<dbReference type="Proteomes" id="UP001499967">
    <property type="component" value="Unassembled WGS sequence"/>
</dbReference>
<protein>
    <submittedName>
        <fullName evidence="3">Uncharacterized protein</fullName>
    </submittedName>
</protein>
<evidence type="ECO:0000256" key="2">
    <source>
        <dbReference type="SAM" id="Phobius"/>
    </source>
</evidence>
<keyword evidence="4" id="KW-1185">Reference proteome</keyword>
<keyword evidence="2" id="KW-0812">Transmembrane</keyword>
<feature type="transmembrane region" description="Helical" evidence="2">
    <location>
        <begin position="7"/>
        <end position="24"/>
    </location>
</feature>
<feature type="transmembrane region" description="Helical" evidence="2">
    <location>
        <begin position="30"/>
        <end position="50"/>
    </location>
</feature>
<keyword evidence="2" id="KW-1133">Transmembrane helix</keyword>
<gene>
    <name evidence="3" type="ORF">GCM10009559_07610</name>
</gene>
<feature type="transmembrane region" description="Helical" evidence="2">
    <location>
        <begin position="93"/>
        <end position="112"/>
    </location>
</feature>
<keyword evidence="2" id="KW-0472">Membrane</keyword>
<feature type="region of interest" description="Disordered" evidence="1">
    <location>
        <begin position="119"/>
        <end position="145"/>
    </location>
</feature>
<reference evidence="4" key="1">
    <citation type="journal article" date="2019" name="Int. J. Syst. Evol. Microbiol.">
        <title>The Global Catalogue of Microorganisms (GCM) 10K type strain sequencing project: providing services to taxonomists for standard genome sequencing and annotation.</title>
        <authorList>
            <consortium name="The Broad Institute Genomics Platform"/>
            <consortium name="The Broad Institute Genome Sequencing Center for Infectious Disease"/>
            <person name="Wu L."/>
            <person name="Ma J."/>
        </authorList>
    </citation>
    <scope>NUCLEOTIDE SEQUENCE [LARGE SCALE GENOMIC DNA]</scope>
    <source>
        <strain evidence="4">JCM 11117</strain>
    </source>
</reference>
<evidence type="ECO:0000256" key="1">
    <source>
        <dbReference type="SAM" id="MobiDB-lite"/>
    </source>
</evidence>
<evidence type="ECO:0000313" key="4">
    <source>
        <dbReference type="Proteomes" id="UP001499967"/>
    </source>
</evidence>
<accession>A0ABP3ZK88</accession>
<name>A0ABP3ZK88_9PSEU</name>
<feature type="compositionally biased region" description="Pro residues" evidence="1">
    <location>
        <begin position="126"/>
        <end position="142"/>
    </location>
</feature>
<feature type="transmembrane region" description="Helical" evidence="2">
    <location>
        <begin position="70"/>
        <end position="87"/>
    </location>
</feature>
<evidence type="ECO:0000313" key="3">
    <source>
        <dbReference type="EMBL" id="GAA0923442.1"/>
    </source>
</evidence>
<comment type="caution">
    <text evidence="3">The sequence shown here is derived from an EMBL/GenBank/DDBJ whole genome shotgun (WGS) entry which is preliminary data.</text>
</comment>
<organism evidence="3 4">
    <name type="scientific">Pseudonocardia zijingensis</name>
    <dbReference type="NCBI Taxonomy" id="153376"/>
    <lineage>
        <taxon>Bacteria</taxon>
        <taxon>Bacillati</taxon>
        <taxon>Actinomycetota</taxon>
        <taxon>Actinomycetes</taxon>
        <taxon>Pseudonocardiales</taxon>
        <taxon>Pseudonocardiaceae</taxon>
        <taxon>Pseudonocardia</taxon>
    </lineage>
</organism>
<dbReference type="EMBL" id="BAAAHP010000018">
    <property type="protein sequence ID" value="GAA0923442.1"/>
    <property type="molecule type" value="Genomic_DNA"/>
</dbReference>
<proteinExistence type="predicted"/>
<sequence>MSRHETWRWIVLMMVGVLALSGLLRLGPTVVTLGLLTAGMAAAARLAWVLKCDGKAKTGWDAWSEAWRPATIGFVGVLVLNGLHTLFGSAAPPIGIAAAITALVAFLVLRLAPDASGGNAAAAPASTPPRPPGAPRRPPDAPPVRALPTSALCWEWRRSYLAVTRASEPDELTRIAALRAAYLDELERRNPVGFRRWLASGARAASDPGRYLTSG</sequence>